<dbReference type="GO" id="GO:0005524">
    <property type="term" value="F:ATP binding"/>
    <property type="evidence" value="ECO:0007669"/>
    <property type="project" value="UniProtKB-UniRule"/>
</dbReference>
<comment type="caution">
    <text evidence="10">The sequence shown here is derived from an EMBL/GenBank/DDBJ whole genome shotgun (WGS) entry which is preliminary data.</text>
</comment>
<name>A0ABD3EE28_9LAMI</name>
<dbReference type="GO" id="GO:0004674">
    <property type="term" value="F:protein serine/threonine kinase activity"/>
    <property type="evidence" value="ECO:0007669"/>
    <property type="project" value="UniProtKB-KW"/>
</dbReference>
<dbReference type="Proteomes" id="UP001632038">
    <property type="component" value="Unassembled WGS sequence"/>
</dbReference>
<feature type="compositionally biased region" description="Basic and acidic residues" evidence="8">
    <location>
        <begin position="62"/>
        <end position="71"/>
    </location>
</feature>
<dbReference type="Pfam" id="PF00069">
    <property type="entry name" value="Pkinase"/>
    <property type="match status" value="1"/>
</dbReference>
<dbReference type="PANTHER" id="PTHR24056">
    <property type="entry name" value="CELL DIVISION PROTEIN KINASE"/>
    <property type="match status" value="1"/>
</dbReference>
<evidence type="ECO:0000256" key="7">
    <source>
        <dbReference type="PROSITE-ProRule" id="PRU10141"/>
    </source>
</evidence>
<reference evidence="11" key="1">
    <citation type="journal article" date="2024" name="IScience">
        <title>Strigolactones Initiate the Formation of Haustorium-like Structures in Castilleja.</title>
        <authorList>
            <person name="Buerger M."/>
            <person name="Peterson D."/>
            <person name="Chory J."/>
        </authorList>
    </citation>
    <scope>NUCLEOTIDE SEQUENCE [LARGE SCALE GENOMIC DNA]</scope>
</reference>
<evidence type="ECO:0000313" key="11">
    <source>
        <dbReference type="Proteomes" id="UP001632038"/>
    </source>
</evidence>
<evidence type="ECO:0000256" key="1">
    <source>
        <dbReference type="ARBA" id="ARBA00006485"/>
    </source>
</evidence>
<keyword evidence="4 7" id="KW-0547">Nucleotide-binding</keyword>
<keyword evidence="2" id="KW-0723">Serine/threonine-protein kinase</keyword>
<evidence type="ECO:0000259" key="9">
    <source>
        <dbReference type="PROSITE" id="PS50011"/>
    </source>
</evidence>
<dbReference type="PROSITE" id="PS00108">
    <property type="entry name" value="PROTEIN_KINASE_ST"/>
    <property type="match status" value="1"/>
</dbReference>
<accession>A0ABD3EE28</accession>
<feature type="compositionally biased region" description="Basic and acidic residues" evidence="8">
    <location>
        <begin position="18"/>
        <end position="41"/>
    </location>
</feature>
<feature type="region of interest" description="Disordered" evidence="8">
    <location>
        <begin position="668"/>
        <end position="697"/>
    </location>
</feature>
<dbReference type="AlphaFoldDB" id="A0ABD3EE28"/>
<protein>
    <recommendedName>
        <fullName evidence="9">Protein kinase domain-containing protein</fullName>
    </recommendedName>
</protein>
<dbReference type="SUPFAM" id="SSF56112">
    <property type="entry name" value="Protein kinase-like (PK-like)"/>
    <property type="match status" value="1"/>
</dbReference>
<dbReference type="FunFam" id="3.30.200.20:FF:000021">
    <property type="entry name" value="probable serine/threonine-protein kinase At1g54610"/>
    <property type="match status" value="1"/>
</dbReference>
<dbReference type="InterPro" id="IPR050108">
    <property type="entry name" value="CDK"/>
</dbReference>
<evidence type="ECO:0000256" key="2">
    <source>
        <dbReference type="ARBA" id="ARBA00022527"/>
    </source>
</evidence>
<keyword evidence="11" id="KW-1185">Reference proteome</keyword>
<evidence type="ECO:0000256" key="5">
    <source>
        <dbReference type="ARBA" id="ARBA00022777"/>
    </source>
</evidence>
<feature type="compositionally biased region" description="Polar residues" evidence="8">
    <location>
        <begin position="682"/>
        <end position="697"/>
    </location>
</feature>
<keyword evidence="6 7" id="KW-0067">ATP-binding</keyword>
<evidence type="ECO:0000256" key="8">
    <source>
        <dbReference type="SAM" id="MobiDB-lite"/>
    </source>
</evidence>
<evidence type="ECO:0000256" key="6">
    <source>
        <dbReference type="ARBA" id="ARBA00022840"/>
    </source>
</evidence>
<feature type="region of interest" description="Disordered" evidence="8">
    <location>
        <begin position="588"/>
        <end position="629"/>
    </location>
</feature>
<dbReference type="PANTHER" id="PTHR24056:SF387">
    <property type="entry name" value="F8L10.9 PROTEIN"/>
    <property type="match status" value="1"/>
</dbReference>
<sequence length="697" mass="77623">MGCACCKPGDIDDGDENPGERLPELQAPKREESYRAKDRPDNSSNEGSAVLIDKQVNGSSRSHRENFERKREKAEYVAKMHHPGVGMVSRATEGEQVAAGWPPWLAAVAGEAIKGWVPRKADSFEKLDKIGQGTYSNVYRARDLDVGKIVALKKVRFDNLEPESVRFMAREIHILRKLDHPNVIKLEGLVTSRMSCSLYLVFEYMEHDLAGLASHPGLKFTEPQVKCYVQQLLLGLDHCHSRGVLHRDIKGSNLLIDNNGILKIADFGLASFYDPDQILPLTSRVVTLWYRPPELLLGATYYGVAVDLWSTGCIVAELYAGKPIMPGRTEVEQLHKIFKLCGSPSEEYWRKSKLPHATIFKPQQPYKRRVSETFKEFPAPSLALIEILLSIDPTDRGSAASALESEFFTAKPRPCDPSSLPKYPPSKEFDAKIREEAKRLAPAGSKGQRYDVEKRGPRESRAVPAPEANAELISSMQKRRSQSSSKSRSEMFNSHPDETASGFPIDPPRPSQFVEEPTNDPKGAIQSRGSHSGPLVNRAAWVKSGKTIEDAPKSLAVAELSAVSGLVAARRSMLTEDHREISYSQHDVPKLMSRFPGSFKEASNSTKRRDEKNHQLEDERAASSNNSVLLGYGSKGNKIHYSGPLLVPSGKMDQVLKDHDRQIQEADRRARLDKARLRKPQSDANQLSTNSLFLSGR</sequence>
<feature type="domain" description="Protein kinase" evidence="9">
    <location>
        <begin position="124"/>
        <end position="408"/>
    </location>
</feature>
<evidence type="ECO:0000256" key="3">
    <source>
        <dbReference type="ARBA" id="ARBA00022679"/>
    </source>
</evidence>
<dbReference type="InterPro" id="IPR008271">
    <property type="entry name" value="Ser/Thr_kinase_AS"/>
</dbReference>
<evidence type="ECO:0000313" key="10">
    <source>
        <dbReference type="EMBL" id="KAL3652557.1"/>
    </source>
</evidence>
<feature type="compositionally biased region" description="Basic and acidic residues" evidence="8">
    <location>
        <begin position="607"/>
        <end position="621"/>
    </location>
</feature>
<dbReference type="InterPro" id="IPR011009">
    <property type="entry name" value="Kinase-like_dom_sf"/>
</dbReference>
<dbReference type="CDD" id="cd07840">
    <property type="entry name" value="STKc_CDK9_like"/>
    <property type="match status" value="1"/>
</dbReference>
<dbReference type="Gene3D" id="3.30.200.20">
    <property type="entry name" value="Phosphorylase Kinase, domain 1"/>
    <property type="match status" value="1"/>
</dbReference>
<dbReference type="PROSITE" id="PS00107">
    <property type="entry name" value="PROTEIN_KINASE_ATP"/>
    <property type="match status" value="1"/>
</dbReference>
<dbReference type="EMBL" id="JAVIJP010000005">
    <property type="protein sequence ID" value="KAL3652557.1"/>
    <property type="molecule type" value="Genomic_DNA"/>
</dbReference>
<dbReference type="SMART" id="SM00220">
    <property type="entry name" value="S_TKc"/>
    <property type="match status" value="1"/>
</dbReference>
<proteinExistence type="inferred from homology"/>
<gene>
    <name evidence="10" type="ORF">CASFOL_002238</name>
</gene>
<organism evidence="10 11">
    <name type="scientific">Castilleja foliolosa</name>
    <dbReference type="NCBI Taxonomy" id="1961234"/>
    <lineage>
        <taxon>Eukaryota</taxon>
        <taxon>Viridiplantae</taxon>
        <taxon>Streptophyta</taxon>
        <taxon>Embryophyta</taxon>
        <taxon>Tracheophyta</taxon>
        <taxon>Spermatophyta</taxon>
        <taxon>Magnoliopsida</taxon>
        <taxon>eudicotyledons</taxon>
        <taxon>Gunneridae</taxon>
        <taxon>Pentapetalae</taxon>
        <taxon>asterids</taxon>
        <taxon>lamiids</taxon>
        <taxon>Lamiales</taxon>
        <taxon>Orobanchaceae</taxon>
        <taxon>Pedicularideae</taxon>
        <taxon>Castillejinae</taxon>
        <taxon>Castilleja</taxon>
    </lineage>
</organism>
<dbReference type="PROSITE" id="PS50011">
    <property type="entry name" value="PROTEIN_KINASE_DOM"/>
    <property type="match status" value="1"/>
</dbReference>
<dbReference type="Gene3D" id="1.10.510.10">
    <property type="entry name" value="Transferase(Phosphotransferase) domain 1"/>
    <property type="match status" value="1"/>
</dbReference>
<dbReference type="FunFam" id="1.10.510.10:FF:000043">
    <property type="entry name" value="probable serine/threonine-protein kinase At1g54610"/>
    <property type="match status" value="1"/>
</dbReference>
<keyword evidence="5" id="KW-0418">Kinase</keyword>
<feature type="region of interest" description="Disordered" evidence="8">
    <location>
        <begin position="1"/>
        <end position="71"/>
    </location>
</feature>
<feature type="compositionally biased region" description="Basic and acidic residues" evidence="8">
    <location>
        <begin position="448"/>
        <end position="461"/>
    </location>
</feature>
<dbReference type="InterPro" id="IPR017441">
    <property type="entry name" value="Protein_kinase_ATP_BS"/>
</dbReference>
<feature type="region of interest" description="Disordered" evidence="8">
    <location>
        <begin position="438"/>
        <end position="533"/>
    </location>
</feature>
<comment type="similarity">
    <text evidence="1">Belongs to the protein kinase superfamily. CMGC Ser/Thr protein kinase family. CDC2/CDKX subfamily.</text>
</comment>
<dbReference type="InterPro" id="IPR000719">
    <property type="entry name" value="Prot_kinase_dom"/>
</dbReference>
<evidence type="ECO:0000256" key="4">
    <source>
        <dbReference type="ARBA" id="ARBA00022741"/>
    </source>
</evidence>
<keyword evidence="3" id="KW-0808">Transferase</keyword>
<feature type="binding site" evidence="7">
    <location>
        <position position="153"/>
    </location>
    <ligand>
        <name>ATP</name>
        <dbReference type="ChEBI" id="CHEBI:30616"/>
    </ligand>
</feature>